<dbReference type="Pfam" id="PF04149">
    <property type="entry name" value="DUF397"/>
    <property type="match status" value="1"/>
</dbReference>
<organism evidence="3 4">
    <name type="scientific">Streptomyces albiaxialis</name>
    <dbReference type="NCBI Taxonomy" id="329523"/>
    <lineage>
        <taxon>Bacteria</taxon>
        <taxon>Bacillati</taxon>
        <taxon>Actinomycetota</taxon>
        <taxon>Actinomycetes</taxon>
        <taxon>Kitasatosporales</taxon>
        <taxon>Streptomycetaceae</taxon>
        <taxon>Streptomyces</taxon>
    </lineage>
</organism>
<evidence type="ECO:0000313" key="3">
    <source>
        <dbReference type="EMBL" id="GAA2083900.1"/>
    </source>
</evidence>
<dbReference type="Proteomes" id="UP001500016">
    <property type="component" value="Unassembled WGS sequence"/>
</dbReference>
<gene>
    <name evidence="3" type="ORF">GCM10009801_44670</name>
</gene>
<proteinExistence type="predicted"/>
<reference evidence="3 4" key="1">
    <citation type="journal article" date="2019" name="Int. J. Syst. Evol. Microbiol.">
        <title>The Global Catalogue of Microorganisms (GCM) 10K type strain sequencing project: providing services to taxonomists for standard genome sequencing and annotation.</title>
        <authorList>
            <consortium name="The Broad Institute Genomics Platform"/>
            <consortium name="The Broad Institute Genome Sequencing Center for Infectious Disease"/>
            <person name="Wu L."/>
            <person name="Ma J."/>
        </authorList>
    </citation>
    <scope>NUCLEOTIDE SEQUENCE [LARGE SCALE GENOMIC DNA]</scope>
    <source>
        <strain evidence="3 4">JCM 15478</strain>
    </source>
</reference>
<evidence type="ECO:0000256" key="1">
    <source>
        <dbReference type="SAM" id="MobiDB-lite"/>
    </source>
</evidence>
<sequence length="178" mass="19118">MPLPSTRPAYALRGPVRAGRRSARGPGRPVIFGQNRPPENTHSWDFASPQAELGFTEIHAAVQLHMALHGMPPQRGCGTQAVFAEYPRKDYQSNVSAKEEWVMAANGIPAGEISSAHWVKSSASTAEGNCVELAPLKGGGVAVRNSRYPDGPVLVYTREEMAAFVTGAKKGEFDAMVD</sequence>
<comment type="caution">
    <text evidence="3">The sequence shown here is derived from an EMBL/GenBank/DDBJ whole genome shotgun (WGS) entry which is preliminary data.</text>
</comment>
<keyword evidence="4" id="KW-1185">Reference proteome</keyword>
<feature type="domain" description="DUF397" evidence="2">
    <location>
        <begin position="116"/>
        <end position="169"/>
    </location>
</feature>
<dbReference type="EMBL" id="BAAAPE010000011">
    <property type="protein sequence ID" value="GAA2083900.1"/>
    <property type="molecule type" value="Genomic_DNA"/>
</dbReference>
<name>A0ABN2W611_9ACTN</name>
<protein>
    <recommendedName>
        <fullName evidence="2">DUF397 domain-containing protein</fullName>
    </recommendedName>
</protein>
<evidence type="ECO:0000259" key="2">
    <source>
        <dbReference type="Pfam" id="PF04149"/>
    </source>
</evidence>
<dbReference type="InterPro" id="IPR007278">
    <property type="entry name" value="DUF397"/>
</dbReference>
<evidence type="ECO:0000313" key="4">
    <source>
        <dbReference type="Proteomes" id="UP001500016"/>
    </source>
</evidence>
<feature type="region of interest" description="Disordered" evidence="1">
    <location>
        <begin position="1"/>
        <end position="41"/>
    </location>
</feature>
<accession>A0ABN2W611</accession>